<proteinExistence type="predicted"/>
<name>A0A1G6XH81_9NOCA</name>
<dbReference type="STRING" id="168276.SAMN05444580_106222"/>
<reference evidence="1 2" key="1">
    <citation type="submission" date="2016-10" db="EMBL/GenBank/DDBJ databases">
        <authorList>
            <person name="de Groot N.N."/>
        </authorList>
    </citation>
    <scope>NUCLEOTIDE SEQUENCE [LARGE SCALE GENOMIC DNA]</scope>
    <source>
        <strain evidence="1 2">JCM 11308</strain>
    </source>
</reference>
<dbReference type="EMBL" id="FNAB01000006">
    <property type="protein sequence ID" value="SDD77569.1"/>
    <property type="molecule type" value="Genomic_DNA"/>
</dbReference>
<dbReference type="Proteomes" id="UP000199417">
    <property type="component" value="Unassembled WGS sequence"/>
</dbReference>
<dbReference type="AlphaFoldDB" id="A0A1G6XH81"/>
<sequence>MGKVFIVPSRTDRWAKRLATKLESTFGPTVVCDPAAAFATPSTAIILLGHGGYAEDGQWSMGGAKRPTLNWRDVPADIPTSLMLFGTCNSREAAHDAHHNRMTAPATMTIHPQFEWGAGQPEAVYAEPIEALATQVANHAASWTTAPDELDLADMWREIDETARFDGWVLDTGFETLPIVYADPQRRRQRAAEARSHE</sequence>
<keyword evidence="2" id="KW-1185">Reference proteome</keyword>
<protein>
    <submittedName>
        <fullName evidence="1">Uncharacterized protein</fullName>
    </submittedName>
</protein>
<evidence type="ECO:0000313" key="2">
    <source>
        <dbReference type="Proteomes" id="UP000199417"/>
    </source>
</evidence>
<gene>
    <name evidence="1" type="ORF">SAMN05444580_106222</name>
</gene>
<organism evidence="1 2">
    <name type="scientific">Rhodococcus tukisamuensis</name>
    <dbReference type="NCBI Taxonomy" id="168276"/>
    <lineage>
        <taxon>Bacteria</taxon>
        <taxon>Bacillati</taxon>
        <taxon>Actinomycetota</taxon>
        <taxon>Actinomycetes</taxon>
        <taxon>Mycobacteriales</taxon>
        <taxon>Nocardiaceae</taxon>
        <taxon>Rhodococcus</taxon>
    </lineage>
</organism>
<accession>A0A1G6XH81</accession>
<evidence type="ECO:0000313" key="1">
    <source>
        <dbReference type="EMBL" id="SDD77569.1"/>
    </source>
</evidence>